<dbReference type="SUPFAM" id="SSF47090">
    <property type="entry name" value="PGBD-like"/>
    <property type="match status" value="1"/>
</dbReference>
<dbReference type="SUPFAM" id="SSF54001">
    <property type="entry name" value="Cysteine proteinases"/>
    <property type="match status" value="1"/>
</dbReference>
<feature type="domain" description="Endolysin-like" evidence="2">
    <location>
        <begin position="31"/>
        <end position="102"/>
    </location>
</feature>
<name>A0A8S5M8P3_9CAUD</name>
<feature type="domain" description="Endolysin-like" evidence="2">
    <location>
        <begin position="105"/>
        <end position="146"/>
    </location>
</feature>
<feature type="domain" description="Peptidoglycan binding-like" evidence="1">
    <location>
        <begin position="180"/>
        <end position="237"/>
    </location>
</feature>
<evidence type="ECO:0000313" key="3">
    <source>
        <dbReference type="EMBL" id="DAD78602.1"/>
    </source>
</evidence>
<evidence type="ECO:0000259" key="2">
    <source>
        <dbReference type="Pfam" id="PF25309"/>
    </source>
</evidence>
<sequence>MGIIDNAVARALEIAADDSHGYDQTNRWGPDYDCSSLVIDCFKHAGLPLSCTYTGNMRSDMMRCGFVDATGSVDLGTGAGLERGDVLLNHVHHTAMYIGDGQLVQASINEYGTTTGGQIGDQTGHEIYTRGYYNYPWDCVLRYKGGDVIESDNSKWDENQMKYWPPRELEYKSNTQLMKGPDVKLAQVLLLCRDYDLGADKDDGEYGPKTRLAIIAFQAENDLVGDGICGSQTWTKLLDRKV</sequence>
<dbReference type="EMBL" id="BK014848">
    <property type="protein sequence ID" value="DAD78602.1"/>
    <property type="molecule type" value="Genomic_DNA"/>
</dbReference>
<dbReference type="Pfam" id="PF01471">
    <property type="entry name" value="PG_binding_1"/>
    <property type="match status" value="1"/>
</dbReference>
<dbReference type="GO" id="GO:0001897">
    <property type="term" value="P:symbiont-mediated cytolysis of host cell"/>
    <property type="evidence" value="ECO:0007669"/>
    <property type="project" value="UniProtKB-ARBA"/>
</dbReference>
<dbReference type="InterPro" id="IPR002477">
    <property type="entry name" value="Peptidoglycan-bd-like"/>
</dbReference>
<dbReference type="Gene3D" id="3.90.1720.10">
    <property type="entry name" value="endopeptidase domain like (from Nostoc punctiforme)"/>
    <property type="match status" value="1"/>
</dbReference>
<organism evidence="3">
    <name type="scientific">Siphoviridae sp. ctEYW18</name>
    <dbReference type="NCBI Taxonomy" id="2826208"/>
    <lineage>
        <taxon>Viruses</taxon>
        <taxon>Duplodnaviria</taxon>
        <taxon>Heunggongvirae</taxon>
        <taxon>Uroviricota</taxon>
        <taxon>Caudoviricetes</taxon>
    </lineage>
</organism>
<protein>
    <submittedName>
        <fullName evidence="3">Putative peptidoglycan binding domain protein</fullName>
    </submittedName>
</protein>
<accession>A0A8S5M8P3</accession>
<dbReference type="InterPro" id="IPR036365">
    <property type="entry name" value="PGBD-like_sf"/>
</dbReference>
<dbReference type="Pfam" id="PF25309">
    <property type="entry name" value="ELLD"/>
    <property type="match status" value="2"/>
</dbReference>
<dbReference type="Gene3D" id="1.10.101.10">
    <property type="entry name" value="PGBD-like superfamily/PGBD"/>
    <property type="match status" value="1"/>
</dbReference>
<dbReference type="InterPro" id="IPR038765">
    <property type="entry name" value="Papain-like_cys_pep_sf"/>
</dbReference>
<evidence type="ECO:0000259" key="1">
    <source>
        <dbReference type="Pfam" id="PF01471"/>
    </source>
</evidence>
<proteinExistence type="predicted"/>
<reference evidence="3" key="1">
    <citation type="journal article" date="2021" name="Proc. Natl. Acad. Sci. U.S.A.">
        <title>A Catalog of Tens of Thousands of Viruses from Human Metagenomes Reveals Hidden Associations with Chronic Diseases.</title>
        <authorList>
            <person name="Tisza M.J."/>
            <person name="Buck C.B."/>
        </authorList>
    </citation>
    <scope>NUCLEOTIDE SEQUENCE</scope>
    <source>
        <strain evidence="3">CtEYW18</strain>
    </source>
</reference>
<dbReference type="InterPro" id="IPR057370">
    <property type="entry name" value="ELLD"/>
</dbReference>
<dbReference type="InterPro" id="IPR036366">
    <property type="entry name" value="PGBDSf"/>
</dbReference>